<gene>
    <name evidence="1" type="ORF">BPP43_02205</name>
</gene>
<dbReference type="Gene3D" id="3.40.190.10">
    <property type="entry name" value="Periplasmic binding protein-like II"/>
    <property type="match status" value="1"/>
</dbReference>
<dbReference type="EMBL" id="CP002873">
    <property type="protein sequence ID" value="AGA65767.1"/>
    <property type="molecule type" value="Genomic_DNA"/>
</dbReference>
<protein>
    <submittedName>
        <fullName evidence="1">Uncharacterized protein</fullName>
    </submittedName>
</protein>
<dbReference type="AlphaFoldDB" id="A0A3B6VWH9"/>
<name>A0A3B6VWH9_BRAPL</name>
<accession>A0A3B6VWH9</accession>
<dbReference type="Proteomes" id="UP000010793">
    <property type="component" value="Chromosome"/>
</dbReference>
<proteinExistence type="predicted"/>
<reference evidence="1 2" key="1">
    <citation type="journal article" date="2013" name="Genome Announc.">
        <title>Complete Genome Sequence of the Porcine Strain Brachyspira pilosicoli P43/6/78(T.).</title>
        <authorList>
            <person name="Lin C."/>
            <person name="den Bakker H.C."/>
            <person name="Suzuki H."/>
            <person name="Lefebure T."/>
            <person name="Ponnala L."/>
            <person name="Sun Q."/>
            <person name="Stanhope M.J."/>
            <person name="Wiedmann M."/>
            <person name="Duhamel G.E."/>
        </authorList>
    </citation>
    <scope>NUCLEOTIDE SEQUENCE [LARGE SCALE GENOMIC DNA]</scope>
    <source>
        <strain evidence="1 2">P43/6/78</strain>
    </source>
</reference>
<sequence>MDNNPNIKKLIDFILSKEGQYLVEESGYTFIK</sequence>
<organism evidence="1 2">
    <name type="scientific">Brachyspira pilosicoli P43/6/78</name>
    <dbReference type="NCBI Taxonomy" id="1042417"/>
    <lineage>
        <taxon>Bacteria</taxon>
        <taxon>Pseudomonadati</taxon>
        <taxon>Spirochaetota</taxon>
        <taxon>Spirochaetia</taxon>
        <taxon>Brachyspirales</taxon>
        <taxon>Brachyspiraceae</taxon>
        <taxon>Brachyspira</taxon>
    </lineage>
</organism>
<dbReference type="KEGG" id="bpip:BPP43_02205"/>
<evidence type="ECO:0000313" key="2">
    <source>
        <dbReference type="Proteomes" id="UP000010793"/>
    </source>
</evidence>
<keyword evidence="2" id="KW-1185">Reference proteome</keyword>
<evidence type="ECO:0000313" key="1">
    <source>
        <dbReference type="EMBL" id="AGA65767.1"/>
    </source>
</evidence>